<dbReference type="Pfam" id="PF00496">
    <property type="entry name" value="SBP_bac_5"/>
    <property type="match status" value="1"/>
</dbReference>
<dbReference type="GO" id="GO:1904680">
    <property type="term" value="F:peptide transmembrane transporter activity"/>
    <property type="evidence" value="ECO:0007669"/>
    <property type="project" value="TreeGrafter"/>
</dbReference>
<evidence type="ECO:0000256" key="5">
    <source>
        <dbReference type="SAM" id="SignalP"/>
    </source>
</evidence>
<dbReference type="Gene3D" id="3.10.105.10">
    <property type="entry name" value="Dipeptide-binding Protein, Domain 3"/>
    <property type="match status" value="1"/>
</dbReference>
<dbReference type="AlphaFoldDB" id="A0A931B687"/>
<dbReference type="InterPro" id="IPR039424">
    <property type="entry name" value="SBP_5"/>
</dbReference>
<feature type="chain" id="PRO_5037691747" description="Solute-binding protein family 5 domain-containing protein" evidence="5">
    <location>
        <begin position="22"/>
        <end position="626"/>
    </location>
</feature>
<name>A0A931B687_9ACTN</name>
<dbReference type="GO" id="GO:0030313">
    <property type="term" value="C:cell envelope"/>
    <property type="evidence" value="ECO:0007669"/>
    <property type="project" value="UniProtKB-SubCell"/>
</dbReference>
<comment type="caution">
    <text evidence="7">The sequence shown here is derived from an EMBL/GenBank/DDBJ whole genome shotgun (WGS) entry which is preliminary data.</text>
</comment>
<gene>
    <name evidence="7" type="ORF">I2501_06380</name>
</gene>
<evidence type="ECO:0000256" key="1">
    <source>
        <dbReference type="ARBA" id="ARBA00004196"/>
    </source>
</evidence>
<dbReference type="EMBL" id="JADPRT010000002">
    <property type="protein sequence ID" value="MBF9067665.1"/>
    <property type="molecule type" value="Genomic_DNA"/>
</dbReference>
<dbReference type="SUPFAM" id="SSF53850">
    <property type="entry name" value="Periplasmic binding protein-like II"/>
    <property type="match status" value="1"/>
</dbReference>
<dbReference type="PANTHER" id="PTHR30290:SF10">
    <property type="entry name" value="PERIPLASMIC OLIGOPEPTIDE-BINDING PROTEIN-RELATED"/>
    <property type="match status" value="1"/>
</dbReference>
<feature type="signal peptide" evidence="5">
    <location>
        <begin position="1"/>
        <end position="21"/>
    </location>
</feature>
<protein>
    <recommendedName>
        <fullName evidence="6">Solute-binding protein family 5 domain-containing protein</fullName>
    </recommendedName>
</protein>
<evidence type="ECO:0000259" key="6">
    <source>
        <dbReference type="Pfam" id="PF00496"/>
    </source>
</evidence>
<dbReference type="GO" id="GO:0015833">
    <property type="term" value="P:peptide transport"/>
    <property type="evidence" value="ECO:0007669"/>
    <property type="project" value="TreeGrafter"/>
</dbReference>
<evidence type="ECO:0000256" key="3">
    <source>
        <dbReference type="ARBA" id="ARBA00022448"/>
    </source>
</evidence>
<reference evidence="7" key="1">
    <citation type="submission" date="2020-11" db="EMBL/GenBank/DDBJ databases">
        <title>Isolation and identification of active actinomycetes.</title>
        <authorList>
            <person name="Yu B."/>
        </authorList>
    </citation>
    <scope>NUCLEOTIDE SEQUENCE</scope>
    <source>
        <strain evidence="7">NEAU-YB345</strain>
    </source>
</reference>
<keyword evidence="3" id="KW-0813">Transport</keyword>
<organism evidence="7 8">
    <name type="scientific">Streptacidiphilus fuscans</name>
    <dbReference type="NCBI Taxonomy" id="2789292"/>
    <lineage>
        <taxon>Bacteria</taxon>
        <taxon>Bacillati</taxon>
        <taxon>Actinomycetota</taxon>
        <taxon>Actinomycetes</taxon>
        <taxon>Kitasatosporales</taxon>
        <taxon>Streptomycetaceae</taxon>
        <taxon>Streptacidiphilus</taxon>
    </lineage>
</organism>
<dbReference type="Proteomes" id="UP000657385">
    <property type="component" value="Unassembled WGS sequence"/>
</dbReference>
<evidence type="ECO:0000256" key="2">
    <source>
        <dbReference type="ARBA" id="ARBA00005695"/>
    </source>
</evidence>
<keyword evidence="8" id="KW-1185">Reference proteome</keyword>
<comment type="subcellular location">
    <subcellularLocation>
        <location evidence="1">Cell envelope</location>
    </subcellularLocation>
</comment>
<evidence type="ECO:0000313" key="8">
    <source>
        <dbReference type="Proteomes" id="UP000657385"/>
    </source>
</evidence>
<feature type="domain" description="Solute-binding protein family 5" evidence="6">
    <location>
        <begin position="115"/>
        <end position="545"/>
    </location>
</feature>
<evidence type="ECO:0000256" key="4">
    <source>
        <dbReference type="ARBA" id="ARBA00022729"/>
    </source>
</evidence>
<keyword evidence="4 5" id="KW-0732">Signal</keyword>
<dbReference type="InterPro" id="IPR000914">
    <property type="entry name" value="SBP_5_dom"/>
</dbReference>
<dbReference type="Gene3D" id="3.90.76.10">
    <property type="entry name" value="Dipeptide-binding Protein, Domain 1"/>
    <property type="match status" value="1"/>
</dbReference>
<sequence>MSRRNLRVLQGAALVAVGAMALTACSSSGGSNGTKLATDYSYGAIPAANTNVKAGGTFTYAESPGGAPNWIFPLTPAANSSVFTAYEFQYLSWRTLFWSPKGSTPDWDYSRSMTDSKPSVSADGKTFTIKLNGKYTWSDGQKLTSQDVLFFYYLYKAAVAENPANAGNYTPGQFPDNVTSVSAPDAQTVTFTFNKAYNPDFVLSTDFAQLIPLPEHAWAKASANGPILDPSKPANAKAIYDFLASQSKDLASYGTNPLWQVVDGAYKIKSYNTSTGAADFAANTAYTGEGKPTFNEVDELAYTSYTAIFNDLLSGKLDMGPVDYSVLPQVNKLKAKKYNVYGLPDFGNNEIFINFKNTTNNWDKAVSQLYIRQAFAYLQDQSAEIKGAFDGAGAPAYGSVPAAPKSPYAPSSVLNNPYPFSPDKAKQLLTSHGWNVVANGETTCTSPGTAANQCGAGITKGQNLDFSLYYSTQPDALGKEDTAFAGNLKQLGINVTLHPDTFNNVLQNESTVSSPKNDNNWGMADFGGNTNNIYPSTDNLLNTGGSYNAGGYSDPTLDADINNSMTSADSMAIQKELTDASSQEPVIWQPVPDLVMAWAPNVSGSSDAFGATTQYMFNPEDMYFTN</sequence>
<dbReference type="PROSITE" id="PS51257">
    <property type="entry name" value="PROKAR_LIPOPROTEIN"/>
    <property type="match status" value="1"/>
</dbReference>
<comment type="similarity">
    <text evidence="2">Belongs to the bacterial solute-binding protein 5 family.</text>
</comment>
<dbReference type="PANTHER" id="PTHR30290">
    <property type="entry name" value="PERIPLASMIC BINDING COMPONENT OF ABC TRANSPORTER"/>
    <property type="match status" value="1"/>
</dbReference>
<dbReference type="Gene3D" id="3.40.190.10">
    <property type="entry name" value="Periplasmic binding protein-like II"/>
    <property type="match status" value="1"/>
</dbReference>
<proteinExistence type="inferred from homology"/>
<dbReference type="RefSeq" id="WP_196192818.1">
    <property type="nucleotide sequence ID" value="NZ_JADPRT010000002.1"/>
</dbReference>
<accession>A0A931B687</accession>
<evidence type="ECO:0000313" key="7">
    <source>
        <dbReference type="EMBL" id="MBF9067665.1"/>
    </source>
</evidence>